<feature type="region of interest" description="Disordered" evidence="1">
    <location>
        <begin position="1"/>
        <end position="91"/>
    </location>
</feature>
<evidence type="ECO:0000256" key="1">
    <source>
        <dbReference type="SAM" id="MobiDB-lite"/>
    </source>
</evidence>
<evidence type="ECO:0000313" key="2">
    <source>
        <dbReference type="EMBL" id="CAF9942134.1"/>
    </source>
</evidence>
<keyword evidence="3" id="KW-1185">Reference proteome</keyword>
<dbReference type="AlphaFoldDB" id="A0A8H3J7W2"/>
<organism evidence="2 3">
    <name type="scientific">Alectoria fallacina</name>
    <dbReference type="NCBI Taxonomy" id="1903189"/>
    <lineage>
        <taxon>Eukaryota</taxon>
        <taxon>Fungi</taxon>
        <taxon>Dikarya</taxon>
        <taxon>Ascomycota</taxon>
        <taxon>Pezizomycotina</taxon>
        <taxon>Lecanoromycetes</taxon>
        <taxon>OSLEUM clade</taxon>
        <taxon>Lecanoromycetidae</taxon>
        <taxon>Lecanorales</taxon>
        <taxon>Lecanorineae</taxon>
        <taxon>Parmeliaceae</taxon>
        <taxon>Alectoria</taxon>
    </lineage>
</organism>
<feature type="compositionally biased region" description="Basic and acidic residues" evidence="1">
    <location>
        <begin position="46"/>
        <end position="64"/>
    </location>
</feature>
<feature type="compositionally biased region" description="Basic and acidic residues" evidence="1">
    <location>
        <begin position="82"/>
        <end position="91"/>
    </location>
</feature>
<proteinExistence type="predicted"/>
<protein>
    <submittedName>
        <fullName evidence="2">Uncharacterized protein</fullName>
    </submittedName>
</protein>
<comment type="caution">
    <text evidence="2">The sequence shown here is derived from an EMBL/GenBank/DDBJ whole genome shotgun (WGS) entry which is preliminary data.</text>
</comment>
<sequence length="116" mass="13094">MSFLTRTALRSRASPLRRLTPISTRPLHITSARAALSESDLDQDADDRKAKIDHHKDDQLDKQKQGKNHWKGELGSNSESAIKADREEITDAEHDIEGLQKETSEAMEADHEHAKK</sequence>
<gene>
    <name evidence="2" type="ORF">ALECFALPRED_009540</name>
</gene>
<evidence type="ECO:0000313" key="3">
    <source>
        <dbReference type="Proteomes" id="UP000664203"/>
    </source>
</evidence>
<name>A0A8H3J7W2_9LECA</name>
<feature type="region of interest" description="Disordered" evidence="1">
    <location>
        <begin position="97"/>
        <end position="116"/>
    </location>
</feature>
<reference evidence="2" key="1">
    <citation type="submission" date="2021-03" db="EMBL/GenBank/DDBJ databases">
        <authorList>
            <person name="Tagirdzhanova G."/>
        </authorList>
    </citation>
    <scope>NUCLEOTIDE SEQUENCE</scope>
</reference>
<dbReference type="OrthoDB" id="529205at2759"/>
<dbReference type="EMBL" id="CAJPDR010000721">
    <property type="protein sequence ID" value="CAF9942134.1"/>
    <property type="molecule type" value="Genomic_DNA"/>
</dbReference>
<feature type="compositionally biased region" description="Low complexity" evidence="1">
    <location>
        <begin position="1"/>
        <end position="21"/>
    </location>
</feature>
<dbReference type="Proteomes" id="UP000664203">
    <property type="component" value="Unassembled WGS sequence"/>
</dbReference>
<accession>A0A8H3J7W2</accession>